<keyword evidence="10" id="KW-1185">Reference proteome</keyword>
<feature type="transmembrane region" description="Helical" evidence="7">
    <location>
        <begin position="358"/>
        <end position="378"/>
    </location>
</feature>
<dbReference type="PROSITE" id="PS00216">
    <property type="entry name" value="SUGAR_TRANSPORT_1"/>
    <property type="match status" value="1"/>
</dbReference>
<dbReference type="PANTHER" id="PTHR42718:SF46">
    <property type="entry name" value="BLR6921 PROTEIN"/>
    <property type="match status" value="1"/>
</dbReference>
<dbReference type="Proteomes" id="UP001165580">
    <property type="component" value="Unassembled WGS sequence"/>
</dbReference>
<evidence type="ECO:0000256" key="1">
    <source>
        <dbReference type="ARBA" id="ARBA00004651"/>
    </source>
</evidence>
<feature type="transmembrane region" description="Helical" evidence="7">
    <location>
        <begin position="82"/>
        <end position="100"/>
    </location>
</feature>
<evidence type="ECO:0000313" key="9">
    <source>
        <dbReference type="EMBL" id="MCS5716308.1"/>
    </source>
</evidence>
<keyword evidence="3" id="KW-1003">Cell membrane</keyword>
<feature type="transmembrane region" description="Helical" evidence="7">
    <location>
        <begin position="106"/>
        <end position="129"/>
    </location>
</feature>
<dbReference type="PANTHER" id="PTHR42718">
    <property type="entry name" value="MAJOR FACILITATOR SUPERFAMILY MULTIDRUG TRANSPORTER MFSC"/>
    <property type="match status" value="1"/>
</dbReference>
<feature type="domain" description="Major facilitator superfamily (MFS) profile" evidence="8">
    <location>
        <begin position="15"/>
        <end position="472"/>
    </location>
</feature>
<evidence type="ECO:0000256" key="3">
    <source>
        <dbReference type="ARBA" id="ARBA00022475"/>
    </source>
</evidence>
<dbReference type="RefSeq" id="WP_259487808.1">
    <property type="nucleotide sequence ID" value="NZ_JANTEZ010000010.1"/>
</dbReference>
<dbReference type="Gene3D" id="1.20.1720.10">
    <property type="entry name" value="Multidrug resistance protein D"/>
    <property type="match status" value="1"/>
</dbReference>
<evidence type="ECO:0000259" key="8">
    <source>
        <dbReference type="PROSITE" id="PS50850"/>
    </source>
</evidence>
<sequence>MSSLTSARTPNRWWALVVLALTQLVVVLDGTIVNIALPQAQEQLGLSDVERQWVVTAYALAFGALLLLGGRIADYWGRKRTYLVGMLGFGVASAFGGLAQNGTELILARGLQGVFAALLAPAALALLTVTFPGGRERNTAFAVFGTVAGAGAAVGLVLGGVLTEFADWRWCLLVNVFFVIVGLIGGMLLVKESKAEGDNRYDVLGAITVTLGLGSLVYGFSLAEGGWGSLDTIGFLALGVGLLVLFVVIERRVAQPLLPLRIVTNRVRGGAFLVQAIVGSVMIGAMLYLAFHLQIVLGLDPLPAGLASLPMTAVIMVVAPIATKLLPAIGPRPLMIVGPLIAAAGLVYLSFITADGSYLVQVLPALIVIGVGMALVFVPLQNLALTGVAPHDAGAASATANSAMQIGGSIGLSVFTAIYASAVSGFSPAAGTAAGAAQLQAFTSGYSAAFLASAVGLVLASVIAAVLIRGTKSELLPSTADASSAVPVH</sequence>
<keyword evidence="5 7" id="KW-1133">Transmembrane helix</keyword>
<protein>
    <submittedName>
        <fullName evidence="9">MFS transporter</fullName>
    </submittedName>
</protein>
<feature type="transmembrane region" description="Helical" evidence="7">
    <location>
        <begin position="334"/>
        <end position="352"/>
    </location>
</feature>
<dbReference type="Pfam" id="PF07690">
    <property type="entry name" value="MFS_1"/>
    <property type="match status" value="1"/>
</dbReference>
<dbReference type="InterPro" id="IPR020846">
    <property type="entry name" value="MFS_dom"/>
</dbReference>
<feature type="transmembrane region" description="Helical" evidence="7">
    <location>
        <begin position="141"/>
        <end position="162"/>
    </location>
</feature>
<dbReference type="InterPro" id="IPR011701">
    <property type="entry name" value="MFS"/>
</dbReference>
<dbReference type="NCBIfam" id="TIGR00711">
    <property type="entry name" value="efflux_EmrB"/>
    <property type="match status" value="1"/>
</dbReference>
<dbReference type="InterPro" id="IPR036259">
    <property type="entry name" value="MFS_trans_sf"/>
</dbReference>
<evidence type="ECO:0000256" key="6">
    <source>
        <dbReference type="ARBA" id="ARBA00023136"/>
    </source>
</evidence>
<feature type="transmembrane region" description="Helical" evidence="7">
    <location>
        <begin position="53"/>
        <end position="70"/>
    </location>
</feature>
<feature type="transmembrane region" description="Helical" evidence="7">
    <location>
        <begin position="12"/>
        <end position="33"/>
    </location>
</feature>
<keyword evidence="6 7" id="KW-0472">Membrane</keyword>
<dbReference type="EMBL" id="JANTEZ010000010">
    <property type="protein sequence ID" value="MCS5716308.1"/>
    <property type="molecule type" value="Genomic_DNA"/>
</dbReference>
<comment type="subcellular location">
    <subcellularLocation>
        <location evidence="1">Cell membrane</location>
        <topology evidence="1">Multi-pass membrane protein</topology>
    </subcellularLocation>
</comment>
<evidence type="ECO:0000256" key="5">
    <source>
        <dbReference type="ARBA" id="ARBA00022989"/>
    </source>
</evidence>
<reference evidence="9" key="1">
    <citation type="submission" date="2022-08" db="EMBL/GenBank/DDBJ databases">
        <authorList>
            <person name="Deng Y."/>
            <person name="Han X.-F."/>
            <person name="Zhang Y.-Q."/>
        </authorList>
    </citation>
    <scope>NUCLEOTIDE SEQUENCE</scope>
    <source>
        <strain evidence="9">CPCC 205716</strain>
    </source>
</reference>
<dbReference type="InterPro" id="IPR004638">
    <property type="entry name" value="EmrB-like"/>
</dbReference>
<evidence type="ECO:0000256" key="2">
    <source>
        <dbReference type="ARBA" id="ARBA00022448"/>
    </source>
</evidence>
<dbReference type="Gene3D" id="1.20.1250.20">
    <property type="entry name" value="MFS general substrate transporter like domains"/>
    <property type="match status" value="1"/>
</dbReference>
<dbReference type="SUPFAM" id="SSF103473">
    <property type="entry name" value="MFS general substrate transporter"/>
    <property type="match status" value="1"/>
</dbReference>
<feature type="transmembrane region" description="Helical" evidence="7">
    <location>
        <begin position="406"/>
        <end position="426"/>
    </location>
</feature>
<comment type="caution">
    <text evidence="9">The sequence shown here is derived from an EMBL/GenBank/DDBJ whole genome shotgun (WGS) entry which is preliminary data.</text>
</comment>
<dbReference type="PROSITE" id="PS50850">
    <property type="entry name" value="MFS"/>
    <property type="match status" value="1"/>
</dbReference>
<feature type="transmembrane region" description="Helical" evidence="7">
    <location>
        <begin position="303"/>
        <end position="322"/>
    </location>
</feature>
<evidence type="ECO:0000256" key="7">
    <source>
        <dbReference type="SAM" id="Phobius"/>
    </source>
</evidence>
<feature type="transmembrane region" description="Helical" evidence="7">
    <location>
        <begin position="446"/>
        <end position="468"/>
    </location>
</feature>
<accession>A0ABT2GJA5</accession>
<feature type="transmembrane region" description="Helical" evidence="7">
    <location>
        <begin position="232"/>
        <end position="249"/>
    </location>
</feature>
<feature type="transmembrane region" description="Helical" evidence="7">
    <location>
        <begin position="270"/>
        <end position="291"/>
    </location>
</feature>
<feature type="transmembrane region" description="Helical" evidence="7">
    <location>
        <begin position="201"/>
        <end position="220"/>
    </location>
</feature>
<feature type="transmembrane region" description="Helical" evidence="7">
    <location>
        <begin position="168"/>
        <end position="189"/>
    </location>
</feature>
<dbReference type="InterPro" id="IPR005829">
    <property type="entry name" value="Sugar_transporter_CS"/>
</dbReference>
<organism evidence="9 10">
    <name type="scientific">Herbiconiux gentiana</name>
    <dbReference type="NCBI Taxonomy" id="2970912"/>
    <lineage>
        <taxon>Bacteria</taxon>
        <taxon>Bacillati</taxon>
        <taxon>Actinomycetota</taxon>
        <taxon>Actinomycetes</taxon>
        <taxon>Micrococcales</taxon>
        <taxon>Microbacteriaceae</taxon>
        <taxon>Herbiconiux</taxon>
    </lineage>
</organism>
<name>A0ABT2GJA5_9MICO</name>
<keyword evidence="2" id="KW-0813">Transport</keyword>
<proteinExistence type="predicted"/>
<evidence type="ECO:0000256" key="4">
    <source>
        <dbReference type="ARBA" id="ARBA00022692"/>
    </source>
</evidence>
<keyword evidence="4 7" id="KW-0812">Transmembrane</keyword>
<gene>
    <name evidence="9" type="ORF">NVV95_17310</name>
</gene>
<dbReference type="CDD" id="cd17321">
    <property type="entry name" value="MFS_MMR_MDR_like"/>
    <property type="match status" value="1"/>
</dbReference>
<evidence type="ECO:0000313" key="10">
    <source>
        <dbReference type="Proteomes" id="UP001165580"/>
    </source>
</evidence>